<gene>
    <name evidence="2" type="ORF">EV195_101431</name>
</gene>
<dbReference type="AlphaFoldDB" id="A0A4R2P0U0"/>
<dbReference type="RefSeq" id="WP_132792255.1">
    <property type="nucleotide sequence ID" value="NZ_SLXM01000001.1"/>
</dbReference>
<accession>A0A4R2P0U0</accession>
<dbReference type="Proteomes" id="UP000294564">
    <property type="component" value="Unassembled WGS sequence"/>
</dbReference>
<proteinExistence type="predicted"/>
<reference evidence="2 3" key="1">
    <citation type="submission" date="2019-03" db="EMBL/GenBank/DDBJ databases">
        <title>Genomic Encyclopedia of Type Strains, Phase IV (KMG-IV): sequencing the most valuable type-strain genomes for metagenomic binning, comparative biology and taxonomic classification.</title>
        <authorList>
            <person name="Goeker M."/>
        </authorList>
    </citation>
    <scope>NUCLEOTIDE SEQUENCE [LARGE SCALE GENOMIC DNA]</scope>
    <source>
        <strain evidence="2 3">DSM 14836</strain>
    </source>
</reference>
<keyword evidence="3" id="KW-1185">Reference proteome</keyword>
<evidence type="ECO:0000313" key="3">
    <source>
        <dbReference type="Proteomes" id="UP000294564"/>
    </source>
</evidence>
<organism evidence="2 3">
    <name type="scientific">Tenacibaculum skagerrakense</name>
    <dbReference type="NCBI Taxonomy" id="186571"/>
    <lineage>
        <taxon>Bacteria</taxon>
        <taxon>Pseudomonadati</taxon>
        <taxon>Bacteroidota</taxon>
        <taxon>Flavobacteriia</taxon>
        <taxon>Flavobacteriales</taxon>
        <taxon>Flavobacteriaceae</taxon>
        <taxon>Tenacibaculum</taxon>
    </lineage>
</organism>
<evidence type="ECO:0000256" key="1">
    <source>
        <dbReference type="SAM" id="Phobius"/>
    </source>
</evidence>
<dbReference type="EMBL" id="SLXM01000001">
    <property type="protein sequence ID" value="TCP28269.1"/>
    <property type="molecule type" value="Genomic_DNA"/>
</dbReference>
<protein>
    <submittedName>
        <fullName evidence="2">Uncharacterized protein</fullName>
    </submittedName>
</protein>
<keyword evidence="1" id="KW-1133">Transmembrane helix</keyword>
<name>A0A4R2P0U0_9FLAO</name>
<keyword evidence="1" id="KW-0812">Transmembrane</keyword>
<sequence length="245" mass="29456">MKIIVRALFEFKDETYRVNSLEEIIIFLEELQNFTQYNFIVFKVYSEEQYEGIRLHKKDQIYSIKYFNQTESNFDTIQISTISEYFSYVRSFLNENENKTRELFDKLTLQNKEEQKIKYEKWKKEYSESKVSNKSKFIKNIIIGLSLIPLVLYVLNLFYTGDYKFIGQETEIIKAEIYKTNWAHAAGGGYYQRIYFKFKCEGKTYNDITRINKFVGERKIGDKMLLKVSKSDPMRYVILEYLISE</sequence>
<keyword evidence="1" id="KW-0472">Membrane</keyword>
<evidence type="ECO:0000313" key="2">
    <source>
        <dbReference type="EMBL" id="TCP28269.1"/>
    </source>
</evidence>
<comment type="caution">
    <text evidence="2">The sequence shown here is derived from an EMBL/GenBank/DDBJ whole genome shotgun (WGS) entry which is preliminary data.</text>
</comment>
<feature type="transmembrane region" description="Helical" evidence="1">
    <location>
        <begin position="137"/>
        <end position="159"/>
    </location>
</feature>